<evidence type="ECO:0000256" key="1">
    <source>
        <dbReference type="ARBA" id="ARBA00004571"/>
    </source>
</evidence>
<comment type="subcellular location">
    <subcellularLocation>
        <location evidence="1">Cell outer membrane</location>
        <topology evidence="1">Multi-pass membrane protein</topology>
    </subcellularLocation>
</comment>
<organism evidence="13 14">
    <name type="scientific">Rugamonas fusca</name>
    <dbReference type="NCBI Taxonomy" id="2758568"/>
    <lineage>
        <taxon>Bacteria</taxon>
        <taxon>Pseudomonadati</taxon>
        <taxon>Pseudomonadota</taxon>
        <taxon>Betaproteobacteria</taxon>
        <taxon>Burkholderiales</taxon>
        <taxon>Oxalobacteraceae</taxon>
        <taxon>Telluria group</taxon>
        <taxon>Rugamonas</taxon>
    </lineage>
</organism>
<keyword evidence="5 11" id="KW-0732">Signal</keyword>
<dbReference type="Pfam" id="PF13505">
    <property type="entry name" value="OMP_b-brl"/>
    <property type="match status" value="1"/>
</dbReference>
<evidence type="ECO:0000313" key="14">
    <source>
        <dbReference type="Proteomes" id="UP000566711"/>
    </source>
</evidence>
<keyword evidence="2" id="KW-0813">Transport</keyword>
<evidence type="ECO:0000256" key="2">
    <source>
        <dbReference type="ARBA" id="ARBA00022448"/>
    </source>
</evidence>
<dbReference type="InterPro" id="IPR006664">
    <property type="entry name" value="OMP_bac"/>
</dbReference>
<comment type="caution">
    <text evidence="13">The sequence shown here is derived from an EMBL/GenBank/DDBJ whole genome shotgun (WGS) entry which is preliminary data.</text>
</comment>
<evidence type="ECO:0000256" key="11">
    <source>
        <dbReference type="SAM" id="SignalP"/>
    </source>
</evidence>
<dbReference type="AlphaFoldDB" id="A0A7W2EDP1"/>
<accession>A0A7W2EDP1</accession>
<dbReference type="PANTHER" id="PTHR30329">
    <property type="entry name" value="STATOR ELEMENT OF FLAGELLAR MOTOR COMPLEX"/>
    <property type="match status" value="1"/>
</dbReference>
<dbReference type="CDD" id="cd07185">
    <property type="entry name" value="OmpA_C-like"/>
    <property type="match status" value="1"/>
</dbReference>
<feature type="chain" id="PRO_5030635314" evidence="11">
    <location>
        <begin position="23"/>
        <end position="350"/>
    </location>
</feature>
<evidence type="ECO:0000256" key="10">
    <source>
        <dbReference type="PROSITE-ProRule" id="PRU00473"/>
    </source>
</evidence>
<evidence type="ECO:0000256" key="9">
    <source>
        <dbReference type="ARBA" id="ARBA00023237"/>
    </source>
</evidence>
<keyword evidence="4" id="KW-0812">Transmembrane</keyword>
<dbReference type="PANTHER" id="PTHR30329:SF21">
    <property type="entry name" value="LIPOPROTEIN YIAD-RELATED"/>
    <property type="match status" value="1"/>
</dbReference>
<keyword evidence="3" id="KW-1134">Transmembrane beta strand</keyword>
<evidence type="ECO:0000256" key="4">
    <source>
        <dbReference type="ARBA" id="ARBA00022692"/>
    </source>
</evidence>
<dbReference type="InterPro" id="IPR027385">
    <property type="entry name" value="Beta-barrel_OMP"/>
</dbReference>
<dbReference type="InterPro" id="IPR011250">
    <property type="entry name" value="OMP/PagP_B-barrel"/>
</dbReference>
<dbReference type="GO" id="GO:0015288">
    <property type="term" value="F:porin activity"/>
    <property type="evidence" value="ECO:0007669"/>
    <property type="project" value="UniProtKB-KW"/>
</dbReference>
<dbReference type="RefSeq" id="WP_182213113.1">
    <property type="nucleotide sequence ID" value="NZ_JACEZS010000001.1"/>
</dbReference>
<keyword evidence="6" id="KW-0406">Ion transport</keyword>
<keyword evidence="9" id="KW-0998">Cell outer membrane</keyword>
<keyword evidence="8 10" id="KW-0472">Membrane</keyword>
<dbReference type="Gene3D" id="2.40.160.20">
    <property type="match status" value="1"/>
</dbReference>
<dbReference type="GO" id="GO:0009279">
    <property type="term" value="C:cell outer membrane"/>
    <property type="evidence" value="ECO:0007669"/>
    <property type="project" value="UniProtKB-SubCell"/>
</dbReference>
<feature type="signal peptide" evidence="11">
    <location>
        <begin position="1"/>
        <end position="22"/>
    </location>
</feature>
<dbReference type="InterPro" id="IPR036737">
    <property type="entry name" value="OmpA-like_sf"/>
</dbReference>
<evidence type="ECO:0000313" key="13">
    <source>
        <dbReference type="EMBL" id="MBA5603941.1"/>
    </source>
</evidence>
<keyword evidence="7" id="KW-0626">Porin</keyword>
<dbReference type="Proteomes" id="UP000566711">
    <property type="component" value="Unassembled WGS sequence"/>
</dbReference>
<evidence type="ECO:0000259" key="12">
    <source>
        <dbReference type="PROSITE" id="PS51123"/>
    </source>
</evidence>
<evidence type="ECO:0000256" key="7">
    <source>
        <dbReference type="ARBA" id="ARBA00023114"/>
    </source>
</evidence>
<dbReference type="InterPro" id="IPR050330">
    <property type="entry name" value="Bact_OuterMem_StrucFunc"/>
</dbReference>
<evidence type="ECO:0000256" key="5">
    <source>
        <dbReference type="ARBA" id="ARBA00022729"/>
    </source>
</evidence>
<feature type="domain" description="OmpA-like" evidence="12">
    <location>
        <begin position="221"/>
        <end position="346"/>
    </location>
</feature>
<dbReference type="SUPFAM" id="SSF56925">
    <property type="entry name" value="OMPA-like"/>
    <property type="match status" value="1"/>
</dbReference>
<evidence type="ECO:0000256" key="8">
    <source>
        <dbReference type="ARBA" id="ARBA00023136"/>
    </source>
</evidence>
<dbReference type="Gene3D" id="3.30.1330.60">
    <property type="entry name" value="OmpA-like domain"/>
    <property type="match status" value="1"/>
</dbReference>
<dbReference type="GO" id="GO:0046930">
    <property type="term" value="C:pore complex"/>
    <property type="evidence" value="ECO:0007669"/>
    <property type="project" value="UniProtKB-KW"/>
</dbReference>
<dbReference type="Pfam" id="PF00691">
    <property type="entry name" value="OmpA"/>
    <property type="match status" value="1"/>
</dbReference>
<dbReference type="GO" id="GO:0006811">
    <property type="term" value="P:monoatomic ion transport"/>
    <property type="evidence" value="ECO:0007669"/>
    <property type="project" value="UniProtKB-KW"/>
</dbReference>
<dbReference type="EMBL" id="JACEZS010000001">
    <property type="protein sequence ID" value="MBA5603941.1"/>
    <property type="molecule type" value="Genomic_DNA"/>
</dbReference>
<evidence type="ECO:0000256" key="3">
    <source>
        <dbReference type="ARBA" id="ARBA00022452"/>
    </source>
</evidence>
<proteinExistence type="predicted"/>
<protein>
    <submittedName>
        <fullName evidence="13">OmpA family protein</fullName>
    </submittedName>
</protein>
<reference evidence="13 14" key="1">
    <citation type="submission" date="2020-07" db="EMBL/GenBank/DDBJ databases">
        <title>Novel species isolated from subtropical streams in China.</title>
        <authorList>
            <person name="Lu H."/>
        </authorList>
    </citation>
    <scope>NUCLEOTIDE SEQUENCE [LARGE SCALE GENOMIC DNA]</scope>
    <source>
        <strain evidence="13 14">FT3S</strain>
    </source>
</reference>
<dbReference type="PRINTS" id="PR01021">
    <property type="entry name" value="OMPADOMAIN"/>
</dbReference>
<gene>
    <name evidence="13" type="ORF">H3H36_01010</name>
</gene>
<dbReference type="SUPFAM" id="SSF103088">
    <property type="entry name" value="OmpA-like"/>
    <property type="match status" value="1"/>
</dbReference>
<keyword evidence="14" id="KW-1185">Reference proteome</keyword>
<dbReference type="PROSITE" id="PS51123">
    <property type="entry name" value="OMPA_2"/>
    <property type="match status" value="1"/>
</dbReference>
<name>A0A7W2EDP1_9BURK</name>
<dbReference type="InterPro" id="IPR006665">
    <property type="entry name" value="OmpA-like"/>
</dbReference>
<evidence type="ECO:0000256" key="6">
    <source>
        <dbReference type="ARBA" id="ARBA00023065"/>
    </source>
</evidence>
<sequence>MLKSKKIALAALALCASFSAVAADEAINPSWYIQPSVNAMKPDGDFGVDKHGFGAGLKFGKAVSDNWDVQMGTTYARSRDNGERYQQNTFGVDGLYLFSRSTFRPFVLVGAGMEHDKANLNTVGQLSKNSPFVSAGLGFQASLNDQWSMQADLRDVHGFIRGNEFGTSKSNNYYLTVGLNYAFNKPAARPVPVAPVVAPQPVAEVAPPPPAPVAPPPPAPARFEKVTMSATELFGFGSDKLHAGQPKLDDMAKFLNENASVEHVMVTGYADRLGSSKSNHALSLRRAEAVKAYLVGKGVAASRINTAGKGEEQPVVQCDNKKQKRAELIKCLEPNRRVEIEQVTVERRVN</sequence>